<accession>A0ABY9UUL7</accession>
<feature type="domain" description="DUF5753" evidence="1">
    <location>
        <begin position="107"/>
        <end position="268"/>
    </location>
</feature>
<dbReference type="Proteomes" id="UP001305606">
    <property type="component" value="Chromosome"/>
</dbReference>
<organism evidence="2 3">
    <name type="scientific">Streptomyces luomodiensis</name>
    <dbReference type="NCBI Taxonomy" id="3026192"/>
    <lineage>
        <taxon>Bacteria</taxon>
        <taxon>Bacillati</taxon>
        <taxon>Actinomycetota</taxon>
        <taxon>Actinomycetes</taxon>
        <taxon>Kitasatosporales</taxon>
        <taxon>Streptomycetaceae</taxon>
        <taxon>Streptomyces</taxon>
    </lineage>
</organism>
<dbReference type="RefSeq" id="WP_311034902.1">
    <property type="nucleotide sequence ID" value="NZ_CP117522.1"/>
</dbReference>
<evidence type="ECO:0000259" key="1">
    <source>
        <dbReference type="Pfam" id="PF19054"/>
    </source>
</evidence>
<dbReference type="InterPro" id="IPR001387">
    <property type="entry name" value="Cro/C1-type_HTH"/>
</dbReference>
<gene>
    <name evidence="2" type="ORF">PS467_09570</name>
</gene>
<dbReference type="EMBL" id="CP117522">
    <property type="protein sequence ID" value="WNE95564.1"/>
    <property type="molecule type" value="Genomic_DNA"/>
</dbReference>
<name>A0ABY9UUL7_9ACTN</name>
<dbReference type="CDD" id="cd00093">
    <property type="entry name" value="HTH_XRE"/>
    <property type="match status" value="1"/>
</dbReference>
<proteinExistence type="predicted"/>
<keyword evidence="3" id="KW-1185">Reference proteome</keyword>
<dbReference type="Gene3D" id="1.10.260.40">
    <property type="entry name" value="lambda repressor-like DNA-binding domains"/>
    <property type="match status" value="1"/>
</dbReference>
<dbReference type="InterPro" id="IPR010982">
    <property type="entry name" value="Lambda_DNA-bd_dom_sf"/>
</dbReference>
<sequence>MKTAFQGKIRPPREGEAPASAALVVGAYLRAVRLSRGMSGSEAAWGIGGSAAKVSRLETGRLHRVADAIRLLEYYGIDSKAHLRAVDHLFQKPHRHVLYDAVPGWLDRLHACQRQADSTVIHTGHALPDFLRIPDYPVGLMAQHFRAELQLHVPPRAPLTAGTGGDVTLLLDEMGLHRPLGDPDVMPAQIAHLKQLTSSPQGPRILVVPQRVLPPRGLLLYQMTLHGHELVAEEWANFVIYHTGEALEPWQHRLRVAMDAAVPLDDAAVCVNEGRAPVEEQAAAPSPPARPVRTESRLYLAPGGEGVL</sequence>
<dbReference type="SUPFAM" id="SSF47413">
    <property type="entry name" value="lambda repressor-like DNA-binding domains"/>
    <property type="match status" value="1"/>
</dbReference>
<protein>
    <submittedName>
        <fullName evidence="2">Scr1 family TA system antitoxin-like transcriptional regulator</fullName>
    </submittedName>
</protein>
<dbReference type="Pfam" id="PF13560">
    <property type="entry name" value="HTH_31"/>
    <property type="match status" value="1"/>
</dbReference>
<dbReference type="InterPro" id="IPR043917">
    <property type="entry name" value="DUF5753"/>
</dbReference>
<evidence type="ECO:0000313" key="3">
    <source>
        <dbReference type="Proteomes" id="UP001305606"/>
    </source>
</evidence>
<evidence type="ECO:0000313" key="2">
    <source>
        <dbReference type="EMBL" id="WNE95564.1"/>
    </source>
</evidence>
<dbReference type="Pfam" id="PF19054">
    <property type="entry name" value="DUF5753"/>
    <property type="match status" value="1"/>
</dbReference>
<reference evidence="2 3" key="1">
    <citation type="submission" date="2023-02" db="EMBL/GenBank/DDBJ databases">
        <title>Streptomyces sp. SCA4-21 with antifungal activity against Fusarium oxysporum f. sp. cubense, Streptomyces sp. SCA2-17 with antifungal activity against Fusarium oxysporum f. sp. cubense.</title>
        <authorList>
            <person name="Qi D."/>
        </authorList>
    </citation>
    <scope>NUCLEOTIDE SEQUENCE [LARGE SCALE GENOMIC DNA]</scope>
    <source>
        <strain evidence="2 3">SCA4-21</strain>
    </source>
</reference>